<dbReference type="Proteomes" id="UP000094455">
    <property type="component" value="Unassembled WGS sequence"/>
</dbReference>
<feature type="region of interest" description="Disordered" evidence="1">
    <location>
        <begin position="172"/>
        <end position="240"/>
    </location>
</feature>
<dbReference type="PANTHER" id="PTHR38645">
    <property type="entry name" value="CHROMOSOME 9, WHOLE GENOME SHOTGUN SEQUENCE"/>
    <property type="match status" value="1"/>
</dbReference>
<evidence type="ECO:0000313" key="2">
    <source>
        <dbReference type="EMBL" id="ODQ46260.1"/>
    </source>
</evidence>
<dbReference type="RefSeq" id="XP_019017373.1">
    <property type="nucleotide sequence ID" value="XM_019164165.1"/>
</dbReference>
<keyword evidence="3" id="KW-1185">Reference proteome</keyword>
<name>A0A1E3NJH3_9ASCO</name>
<dbReference type="AlphaFoldDB" id="A0A1E3NJH3"/>
<feature type="compositionally biased region" description="Acidic residues" evidence="1">
    <location>
        <begin position="180"/>
        <end position="194"/>
    </location>
</feature>
<organism evidence="2 3">
    <name type="scientific">Pichia membranifaciens NRRL Y-2026</name>
    <dbReference type="NCBI Taxonomy" id="763406"/>
    <lineage>
        <taxon>Eukaryota</taxon>
        <taxon>Fungi</taxon>
        <taxon>Dikarya</taxon>
        <taxon>Ascomycota</taxon>
        <taxon>Saccharomycotina</taxon>
        <taxon>Pichiomycetes</taxon>
        <taxon>Pichiales</taxon>
        <taxon>Pichiaceae</taxon>
        <taxon>Pichia</taxon>
    </lineage>
</organism>
<evidence type="ECO:0000313" key="3">
    <source>
        <dbReference type="Proteomes" id="UP000094455"/>
    </source>
</evidence>
<feature type="compositionally biased region" description="Basic and acidic residues" evidence="1">
    <location>
        <begin position="218"/>
        <end position="230"/>
    </location>
</feature>
<gene>
    <name evidence="2" type="ORF">PICMEDRAFT_72343</name>
</gene>
<feature type="compositionally biased region" description="Polar residues" evidence="1">
    <location>
        <begin position="205"/>
        <end position="215"/>
    </location>
</feature>
<dbReference type="GeneID" id="30180852"/>
<evidence type="ECO:0000256" key="1">
    <source>
        <dbReference type="SAM" id="MobiDB-lite"/>
    </source>
</evidence>
<protein>
    <submittedName>
        <fullName evidence="2">Uncharacterized protein</fullName>
    </submittedName>
</protein>
<dbReference type="OrthoDB" id="21418at2759"/>
<feature type="region of interest" description="Disordered" evidence="1">
    <location>
        <begin position="1"/>
        <end position="21"/>
    </location>
</feature>
<dbReference type="EMBL" id="KV454003">
    <property type="protein sequence ID" value="ODQ46260.1"/>
    <property type="molecule type" value="Genomic_DNA"/>
</dbReference>
<feature type="compositionally biased region" description="Low complexity" evidence="1">
    <location>
        <begin position="1"/>
        <end position="15"/>
    </location>
</feature>
<accession>A0A1E3NJH3</accession>
<dbReference type="PANTHER" id="PTHR38645:SF1">
    <property type="entry name" value="YALI0F12243P"/>
    <property type="match status" value="1"/>
</dbReference>
<sequence length="263" mass="29063">MDLSKLSSNLPLSSSPTDESISNLNKELSDEFKIGARSIAALYRLSNSKNSLLIARGYLDCLNEISTYLENGNISSLAELSHFITAKKHEMAPETAASTPHEEMPPRDNLVQSGIDTSFKFTVNQPTDHHFPHSRAPLSVDNHNLRYYSKPHQHQKKLKSKASAIANANTNAANAAAPSSDEEEYVNASQDDEERAGVAYFVSGKSHTSPKSYLSSGIDEHDEHDYDYHNDNTSFEEATGSANTLKRKTLDNASLYKKQKLDS</sequence>
<proteinExistence type="predicted"/>
<reference evidence="2 3" key="1">
    <citation type="journal article" date="2016" name="Proc. Natl. Acad. Sci. U.S.A.">
        <title>Comparative genomics of biotechnologically important yeasts.</title>
        <authorList>
            <person name="Riley R."/>
            <person name="Haridas S."/>
            <person name="Wolfe K.H."/>
            <person name="Lopes M.R."/>
            <person name="Hittinger C.T."/>
            <person name="Goeker M."/>
            <person name="Salamov A.A."/>
            <person name="Wisecaver J.H."/>
            <person name="Long T.M."/>
            <person name="Calvey C.H."/>
            <person name="Aerts A.L."/>
            <person name="Barry K.W."/>
            <person name="Choi C."/>
            <person name="Clum A."/>
            <person name="Coughlan A.Y."/>
            <person name="Deshpande S."/>
            <person name="Douglass A.P."/>
            <person name="Hanson S.J."/>
            <person name="Klenk H.-P."/>
            <person name="LaButti K.M."/>
            <person name="Lapidus A."/>
            <person name="Lindquist E.A."/>
            <person name="Lipzen A.M."/>
            <person name="Meier-Kolthoff J.P."/>
            <person name="Ohm R.A."/>
            <person name="Otillar R.P."/>
            <person name="Pangilinan J.L."/>
            <person name="Peng Y."/>
            <person name="Rokas A."/>
            <person name="Rosa C.A."/>
            <person name="Scheuner C."/>
            <person name="Sibirny A.A."/>
            <person name="Slot J.C."/>
            <person name="Stielow J.B."/>
            <person name="Sun H."/>
            <person name="Kurtzman C.P."/>
            <person name="Blackwell M."/>
            <person name="Grigoriev I.V."/>
            <person name="Jeffries T.W."/>
        </authorList>
    </citation>
    <scope>NUCLEOTIDE SEQUENCE [LARGE SCALE GENOMIC DNA]</scope>
    <source>
        <strain evidence="2 3">NRRL Y-2026</strain>
    </source>
</reference>